<evidence type="ECO:0000313" key="1">
    <source>
        <dbReference type="EMBL" id="JAD50953.1"/>
    </source>
</evidence>
<protein>
    <submittedName>
        <fullName evidence="1">Uncharacterized protein</fullName>
    </submittedName>
</protein>
<organism evidence="1">
    <name type="scientific">Arundo donax</name>
    <name type="common">Giant reed</name>
    <name type="synonym">Donax arundinaceus</name>
    <dbReference type="NCBI Taxonomy" id="35708"/>
    <lineage>
        <taxon>Eukaryota</taxon>
        <taxon>Viridiplantae</taxon>
        <taxon>Streptophyta</taxon>
        <taxon>Embryophyta</taxon>
        <taxon>Tracheophyta</taxon>
        <taxon>Spermatophyta</taxon>
        <taxon>Magnoliopsida</taxon>
        <taxon>Liliopsida</taxon>
        <taxon>Poales</taxon>
        <taxon>Poaceae</taxon>
        <taxon>PACMAD clade</taxon>
        <taxon>Arundinoideae</taxon>
        <taxon>Arundineae</taxon>
        <taxon>Arundo</taxon>
    </lineage>
</organism>
<sequence>MSSCFHTHYILTEVGLIKISAKFISRMLQRISVSGGKLQRCCFTK</sequence>
<accession>A0A0A9AM42</accession>
<reference evidence="1" key="1">
    <citation type="submission" date="2014-09" db="EMBL/GenBank/DDBJ databases">
        <authorList>
            <person name="Magalhaes I.L.F."/>
            <person name="Oliveira U."/>
            <person name="Santos F.R."/>
            <person name="Vidigal T.H.D.A."/>
            <person name="Brescovit A.D."/>
            <person name="Santos A.J."/>
        </authorList>
    </citation>
    <scope>NUCLEOTIDE SEQUENCE</scope>
    <source>
        <tissue evidence="1">Shoot tissue taken approximately 20 cm above the soil surface</tissue>
    </source>
</reference>
<name>A0A0A9AM42_ARUDO</name>
<dbReference type="AlphaFoldDB" id="A0A0A9AM42"/>
<dbReference type="EMBL" id="GBRH01246942">
    <property type="protein sequence ID" value="JAD50953.1"/>
    <property type="molecule type" value="Transcribed_RNA"/>
</dbReference>
<reference evidence="1" key="2">
    <citation type="journal article" date="2015" name="Data Brief">
        <title>Shoot transcriptome of the giant reed, Arundo donax.</title>
        <authorList>
            <person name="Barrero R.A."/>
            <person name="Guerrero F.D."/>
            <person name="Moolhuijzen P."/>
            <person name="Goolsby J.A."/>
            <person name="Tidwell J."/>
            <person name="Bellgard S.E."/>
            <person name="Bellgard M.I."/>
        </authorList>
    </citation>
    <scope>NUCLEOTIDE SEQUENCE</scope>
    <source>
        <tissue evidence="1">Shoot tissue taken approximately 20 cm above the soil surface</tissue>
    </source>
</reference>
<proteinExistence type="predicted"/>